<proteinExistence type="predicted"/>
<sequence>MIHVTDATKRRLTQRCLHAATSLACSSQCRSKAFPLESWGRRFPSATKPWLRQSATVASRLATSGLMKRQSETRRLYKVGMLQAQRTDLDPECVPPAGRSRRTRQANSRVRKGCRRVGYPEKCTGSPGDARRTPAWVSEAATIPLEPFLRSRTTKPACRWTAHCKTRTCLFPWRSPPTKNWSRPGGARPRLADSPVHVLAPVSASVHERGLQSQSDVPFLPPCTSPHGVEGRSPGCSALADAPLKSWPSHVLVDVCWPPIHFSLAWLISLSRVGAGRCAPFRGGYSQRDATE</sequence>
<keyword evidence="3" id="KW-1185">Reference proteome</keyword>
<gene>
    <name evidence="2" type="ORF">NCLIV_033310</name>
</gene>
<dbReference type="EMBL" id="FR823390">
    <property type="protein sequence ID" value="CBZ53544.1"/>
    <property type="molecule type" value="Genomic_DNA"/>
</dbReference>
<evidence type="ECO:0000313" key="3">
    <source>
        <dbReference type="Proteomes" id="UP000007494"/>
    </source>
</evidence>
<dbReference type="GeneID" id="13442876"/>
<protein>
    <submittedName>
        <fullName evidence="2">Uncharacterized protein</fullName>
    </submittedName>
</protein>
<organism evidence="2 3">
    <name type="scientific">Neospora caninum (strain Liverpool)</name>
    <dbReference type="NCBI Taxonomy" id="572307"/>
    <lineage>
        <taxon>Eukaryota</taxon>
        <taxon>Sar</taxon>
        <taxon>Alveolata</taxon>
        <taxon>Apicomplexa</taxon>
        <taxon>Conoidasida</taxon>
        <taxon>Coccidia</taxon>
        <taxon>Eucoccidiorida</taxon>
        <taxon>Eimeriorina</taxon>
        <taxon>Sarcocystidae</taxon>
        <taxon>Neospora</taxon>
    </lineage>
</organism>
<dbReference type="RefSeq" id="XP_003883576.1">
    <property type="nucleotide sequence ID" value="XM_003883527.1"/>
</dbReference>
<accession>F0VII3</accession>
<dbReference type="VEuPathDB" id="ToxoDB:NCLIV_033310"/>
<evidence type="ECO:0000256" key="1">
    <source>
        <dbReference type="SAM" id="MobiDB-lite"/>
    </source>
</evidence>
<reference evidence="3" key="1">
    <citation type="journal article" date="2012" name="PLoS Pathog.">
        <title>Comparative genomics of the apicomplexan parasites Toxoplasma gondii and Neospora caninum: Coccidia differing in host range and transmission strategy.</title>
        <authorList>
            <person name="Reid A.J."/>
            <person name="Vermont S.J."/>
            <person name="Cotton J.A."/>
            <person name="Harris D."/>
            <person name="Hill-Cawthorne G.A."/>
            <person name="Konen-Waisman S."/>
            <person name="Latham S.M."/>
            <person name="Mourier T."/>
            <person name="Norton R."/>
            <person name="Quail M.A."/>
            <person name="Sanders M."/>
            <person name="Shanmugam D."/>
            <person name="Sohal A."/>
            <person name="Wasmuth J.D."/>
            <person name="Brunk B."/>
            <person name="Grigg M.E."/>
            <person name="Howard J.C."/>
            <person name="Parkinson J."/>
            <person name="Roos D.S."/>
            <person name="Trees A.J."/>
            <person name="Berriman M."/>
            <person name="Pain A."/>
            <person name="Wastling J.M."/>
        </authorList>
    </citation>
    <scope>NUCLEOTIDE SEQUENCE [LARGE SCALE GENOMIC DNA]</scope>
    <source>
        <strain evidence="3">Liverpool</strain>
    </source>
</reference>
<dbReference type="Proteomes" id="UP000007494">
    <property type="component" value="Chromosome VIII"/>
</dbReference>
<feature type="compositionally biased region" description="Basic residues" evidence="1">
    <location>
        <begin position="99"/>
        <end position="111"/>
    </location>
</feature>
<evidence type="ECO:0000313" key="2">
    <source>
        <dbReference type="EMBL" id="CBZ53544.1"/>
    </source>
</evidence>
<dbReference type="AlphaFoldDB" id="F0VII3"/>
<dbReference type="InParanoid" id="F0VII3"/>
<name>F0VII3_NEOCL</name>
<feature type="region of interest" description="Disordered" evidence="1">
    <location>
        <begin position="90"/>
        <end position="111"/>
    </location>
</feature>